<dbReference type="Proteomes" id="UP001147746">
    <property type="component" value="Unassembled WGS sequence"/>
</dbReference>
<dbReference type="PANTHER" id="PTHR35910">
    <property type="entry name" value="2EXR DOMAIN-CONTAINING PROTEIN"/>
    <property type="match status" value="1"/>
</dbReference>
<dbReference type="EMBL" id="JAPZBO010000008">
    <property type="protein sequence ID" value="KAJ5307367.1"/>
    <property type="molecule type" value="Genomic_DNA"/>
</dbReference>
<dbReference type="Pfam" id="PF20150">
    <property type="entry name" value="2EXR"/>
    <property type="match status" value="1"/>
</dbReference>
<dbReference type="PANTHER" id="PTHR35910:SF1">
    <property type="entry name" value="2EXR DOMAIN-CONTAINING PROTEIN"/>
    <property type="match status" value="1"/>
</dbReference>
<dbReference type="InterPro" id="IPR045518">
    <property type="entry name" value="2EXR"/>
</dbReference>
<evidence type="ECO:0000313" key="2">
    <source>
        <dbReference type="EMBL" id="KAJ5307367.1"/>
    </source>
</evidence>
<sequence>MDHSDERNFHFFPKLPTELRLITWRLCLPHRVVELDQPYDHCFDPSPCKWWDTTKLNLCPPVISRVCQESRSVACESGHYFDKDASPPPESDMGLKLKRSWIDFSRDRVHLNWEPAFAPEYDYCGGGGGSPLDYLSWKASQAQGGSFRFGYLEEDWDNMERSNWSTQKAPTDPLGAVVMRVFAVHTSVQSAATTGLFGLLGNAPIQVVDVSDQKRLDAFFDLAKNCEPASKRVLPRQNFNIDSAESFKAALQNRLLDIFEPEDAQTLSSLHPVIIFRLCPKLCNHSYLPCTSEEDETLATMTQSGRDTPSQVRQSFQSFIESVLNLR</sequence>
<evidence type="ECO:0000259" key="1">
    <source>
        <dbReference type="Pfam" id="PF20150"/>
    </source>
</evidence>
<name>A0A9W9GXL4_9EURO</name>
<comment type="caution">
    <text evidence="2">The sequence shown here is derived from an EMBL/GenBank/DDBJ whole genome shotgun (WGS) entry which is preliminary data.</text>
</comment>
<feature type="domain" description="2EXR" evidence="1">
    <location>
        <begin position="9"/>
        <end position="108"/>
    </location>
</feature>
<gene>
    <name evidence="2" type="ORF">N7476_008023</name>
</gene>
<accession>A0A9W9GXL4</accession>
<evidence type="ECO:0000313" key="3">
    <source>
        <dbReference type="Proteomes" id="UP001147746"/>
    </source>
</evidence>
<dbReference type="AlphaFoldDB" id="A0A9W9GXL4"/>
<protein>
    <recommendedName>
        <fullName evidence="1">2EXR domain-containing protein</fullName>
    </recommendedName>
</protein>
<keyword evidence="3" id="KW-1185">Reference proteome</keyword>
<reference evidence="2" key="2">
    <citation type="journal article" date="2023" name="IMA Fungus">
        <title>Comparative genomic study of the Penicillium genus elucidates a diverse pangenome and 15 lateral gene transfer events.</title>
        <authorList>
            <person name="Petersen C."/>
            <person name="Sorensen T."/>
            <person name="Nielsen M.R."/>
            <person name="Sondergaard T.E."/>
            <person name="Sorensen J.L."/>
            <person name="Fitzpatrick D.A."/>
            <person name="Frisvad J.C."/>
            <person name="Nielsen K.L."/>
        </authorList>
    </citation>
    <scope>NUCLEOTIDE SEQUENCE</scope>
    <source>
        <strain evidence="2">IBT 21472</strain>
    </source>
</reference>
<organism evidence="2 3">
    <name type="scientific">Penicillium atrosanguineum</name>
    <dbReference type="NCBI Taxonomy" id="1132637"/>
    <lineage>
        <taxon>Eukaryota</taxon>
        <taxon>Fungi</taxon>
        <taxon>Dikarya</taxon>
        <taxon>Ascomycota</taxon>
        <taxon>Pezizomycotina</taxon>
        <taxon>Eurotiomycetes</taxon>
        <taxon>Eurotiomycetidae</taxon>
        <taxon>Eurotiales</taxon>
        <taxon>Aspergillaceae</taxon>
        <taxon>Penicillium</taxon>
    </lineage>
</organism>
<proteinExistence type="predicted"/>
<reference evidence="2" key="1">
    <citation type="submission" date="2022-12" db="EMBL/GenBank/DDBJ databases">
        <authorList>
            <person name="Petersen C."/>
        </authorList>
    </citation>
    <scope>NUCLEOTIDE SEQUENCE</scope>
    <source>
        <strain evidence="2">IBT 21472</strain>
    </source>
</reference>